<evidence type="ECO:0000313" key="2">
    <source>
        <dbReference type="Proteomes" id="UP001597403"/>
    </source>
</evidence>
<organism evidence="1 2">
    <name type="scientific">Paenibacillus nicotianae</name>
    <dbReference type="NCBI Taxonomy" id="1526551"/>
    <lineage>
        <taxon>Bacteria</taxon>
        <taxon>Bacillati</taxon>
        <taxon>Bacillota</taxon>
        <taxon>Bacilli</taxon>
        <taxon>Bacillales</taxon>
        <taxon>Paenibacillaceae</taxon>
        <taxon>Paenibacillus</taxon>
    </lineage>
</organism>
<dbReference type="RefSeq" id="WP_204823780.1">
    <property type="nucleotide sequence ID" value="NZ_JBHUGF010000010.1"/>
</dbReference>
<evidence type="ECO:0000313" key="1">
    <source>
        <dbReference type="EMBL" id="MFD1990078.1"/>
    </source>
</evidence>
<dbReference type="Proteomes" id="UP001597403">
    <property type="component" value="Unassembled WGS sequence"/>
</dbReference>
<protein>
    <submittedName>
        <fullName evidence="1">Uncharacterized protein</fullName>
    </submittedName>
</protein>
<gene>
    <name evidence="1" type="ORF">ACFSGI_08915</name>
</gene>
<accession>A0ABW4URN6</accession>
<proteinExistence type="predicted"/>
<keyword evidence="2" id="KW-1185">Reference proteome</keyword>
<reference evidence="2" key="1">
    <citation type="journal article" date="2019" name="Int. J. Syst. Evol. Microbiol.">
        <title>The Global Catalogue of Microorganisms (GCM) 10K type strain sequencing project: providing services to taxonomists for standard genome sequencing and annotation.</title>
        <authorList>
            <consortium name="The Broad Institute Genomics Platform"/>
            <consortium name="The Broad Institute Genome Sequencing Center for Infectious Disease"/>
            <person name="Wu L."/>
            <person name="Ma J."/>
        </authorList>
    </citation>
    <scope>NUCLEOTIDE SEQUENCE [LARGE SCALE GENOMIC DNA]</scope>
    <source>
        <strain evidence="2">CGMCC 1.15067</strain>
    </source>
</reference>
<comment type="caution">
    <text evidence="1">The sequence shown here is derived from an EMBL/GenBank/DDBJ whole genome shotgun (WGS) entry which is preliminary data.</text>
</comment>
<name>A0ABW4URN6_9BACL</name>
<sequence>MSDQDKVKAKTYWVWTELAERKNPAYSRTGYPVWDTYLYEAPTFMLTDGLIADASEVDGNEGQVTMLDLGV</sequence>
<dbReference type="EMBL" id="JBHUGF010000010">
    <property type="protein sequence ID" value="MFD1990078.1"/>
    <property type="molecule type" value="Genomic_DNA"/>
</dbReference>